<keyword evidence="7" id="KW-0460">Magnesium</keyword>
<dbReference type="GO" id="GO:0003924">
    <property type="term" value="F:GTPase activity"/>
    <property type="evidence" value="ECO:0007669"/>
    <property type="project" value="InterPro"/>
</dbReference>
<comment type="caution">
    <text evidence="8">The sequence shown here is derived from an EMBL/GenBank/DDBJ whole genome shotgun (WGS) entry which is preliminary data.</text>
</comment>
<evidence type="ECO:0000256" key="6">
    <source>
        <dbReference type="PIRSR" id="PIRSR601019-1"/>
    </source>
</evidence>
<dbReference type="Gene3D" id="3.40.50.300">
    <property type="entry name" value="P-loop containing nucleotide triphosphate hydrolases"/>
    <property type="match status" value="1"/>
</dbReference>
<evidence type="ECO:0000256" key="7">
    <source>
        <dbReference type="PIRSR" id="PIRSR601019-2"/>
    </source>
</evidence>
<dbReference type="FunFam" id="3.40.50.300:FF:000692">
    <property type="entry name" value="Guanine nucleotide-binding protein subunit alpha"/>
    <property type="match status" value="1"/>
</dbReference>
<evidence type="ECO:0000313" key="9">
    <source>
        <dbReference type="Proteomes" id="UP000308267"/>
    </source>
</evidence>
<feature type="binding site" evidence="6">
    <location>
        <begin position="52"/>
        <end position="56"/>
    </location>
    <ligand>
        <name>GTP</name>
        <dbReference type="ChEBI" id="CHEBI:37565"/>
    </ligand>
</feature>
<keyword evidence="2 7" id="KW-0479">Metal-binding</keyword>
<dbReference type="GO" id="GO:0031683">
    <property type="term" value="F:G-protein beta/gamma-subunit complex binding"/>
    <property type="evidence" value="ECO:0007669"/>
    <property type="project" value="InterPro"/>
</dbReference>
<dbReference type="SUPFAM" id="SSF52540">
    <property type="entry name" value="P-loop containing nucleoside triphosphate hydrolases"/>
    <property type="match status" value="1"/>
</dbReference>
<organism evidence="8 9">
    <name type="scientific">Opisthorchis felineus</name>
    <dbReference type="NCBI Taxonomy" id="147828"/>
    <lineage>
        <taxon>Eukaryota</taxon>
        <taxon>Metazoa</taxon>
        <taxon>Spiralia</taxon>
        <taxon>Lophotrochozoa</taxon>
        <taxon>Platyhelminthes</taxon>
        <taxon>Trematoda</taxon>
        <taxon>Digenea</taxon>
        <taxon>Opisthorchiida</taxon>
        <taxon>Opisthorchiata</taxon>
        <taxon>Opisthorchiidae</taxon>
        <taxon>Opisthorchis</taxon>
    </lineage>
</organism>
<dbReference type="AlphaFoldDB" id="A0A4S2M8T8"/>
<evidence type="ECO:0000256" key="4">
    <source>
        <dbReference type="ARBA" id="ARBA00023134"/>
    </source>
</evidence>
<dbReference type="EMBL" id="SJOL01003238">
    <property type="protein sequence ID" value="TGZ72873.1"/>
    <property type="molecule type" value="Genomic_DNA"/>
</dbReference>
<accession>A0A4S2M8T8</accession>
<feature type="binding site" evidence="6">
    <location>
        <begin position="27"/>
        <end position="33"/>
    </location>
    <ligand>
        <name>GTP</name>
        <dbReference type="ChEBI" id="CHEBI:37565"/>
    </ligand>
</feature>
<dbReference type="GO" id="GO:0005737">
    <property type="term" value="C:cytoplasm"/>
    <property type="evidence" value="ECO:0007669"/>
    <property type="project" value="TreeGrafter"/>
</dbReference>
<keyword evidence="4 6" id="KW-0342">GTP-binding</keyword>
<sequence>MYYCCSYLDNFERIADPEFLPNLQDILRVRVPTTGIIEYPFNLDSTVFRIVDVGGQRSERRKWIHSFENVTSIIFLVALNEYDQVLVENNNE</sequence>
<name>A0A4S2M8T8_OPIFE</name>
<reference evidence="8 9" key="1">
    <citation type="journal article" date="2019" name="BMC Genomics">
        <title>New insights from Opisthorchis felineus genome: update on genomics of the epidemiologically important liver flukes.</title>
        <authorList>
            <person name="Ershov N.I."/>
            <person name="Mordvinov V.A."/>
            <person name="Prokhortchouk E.B."/>
            <person name="Pakharukova M.Y."/>
            <person name="Gunbin K.V."/>
            <person name="Ustyantsev K."/>
            <person name="Genaev M.A."/>
            <person name="Blinov A.G."/>
            <person name="Mazur A."/>
            <person name="Boulygina E."/>
            <person name="Tsygankova S."/>
            <person name="Khrameeva E."/>
            <person name="Chekanov N."/>
            <person name="Fan G."/>
            <person name="Xiao A."/>
            <person name="Zhang H."/>
            <person name="Xu X."/>
            <person name="Yang H."/>
            <person name="Solovyev V."/>
            <person name="Lee S.M."/>
            <person name="Liu X."/>
            <person name="Afonnikov D.A."/>
            <person name="Skryabin K.G."/>
        </authorList>
    </citation>
    <scope>NUCLEOTIDE SEQUENCE [LARGE SCALE GENOMIC DNA]</scope>
    <source>
        <strain evidence="8">AK-0245</strain>
        <tissue evidence="8">Whole organism</tissue>
    </source>
</reference>
<feature type="non-terminal residue" evidence="8">
    <location>
        <position position="92"/>
    </location>
</feature>
<evidence type="ECO:0000256" key="5">
    <source>
        <dbReference type="ARBA" id="ARBA00023224"/>
    </source>
</evidence>
<dbReference type="PANTHER" id="PTHR10218:SF329">
    <property type="entry name" value="GUANINE NUCLEOTIDE-BINDING PROTEIN G(Q) SUBUNIT ALPHA"/>
    <property type="match status" value="1"/>
</dbReference>
<dbReference type="STRING" id="147828.A0A4S2M8T8"/>
<dbReference type="OrthoDB" id="5817230at2759"/>
<feature type="binding site" evidence="7">
    <location>
        <position position="33"/>
    </location>
    <ligand>
        <name>Mg(2+)</name>
        <dbReference type="ChEBI" id="CHEBI:18420"/>
    </ligand>
</feature>
<dbReference type="InterPro" id="IPR011025">
    <property type="entry name" value="GproteinA_insert"/>
</dbReference>
<evidence type="ECO:0000256" key="3">
    <source>
        <dbReference type="ARBA" id="ARBA00022741"/>
    </source>
</evidence>
<dbReference type="Pfam" id="PF00503">
    <property type="entry name" value="G-alpha"/>
    <property type="match status" value="1"/>
</dbReference>
<dbReference type="SUPFAM" id="SSF47895">
    <property type="entry name" value="Transducin (alpha subunit), insertion domain"/>
    <property type="match status" value="1"/>
</dbReference>
<proteinExistence type="predicted"/>
<keyword evidence="9" id="KW-1185">Reference proteome</keyword>
<keyword evidence="5" id="KW-0807">Transducer</keyword>
<evidence type="ECO:0000256" key="1">
    <source>
        <dbReference type="ARBA" id="ARBA00011356"/>
    </source>
</evidence>
<keyword evidence="3 6" id="KW-0547">Nucleotide-binding</keyword>
<dbReference type="PRINTS" id="PR00318">
    <property type="entry name" value="GPROTEINA"/>
</dbReference>
<dbReference type="InterPro" id="IPR027417">
    <property type="entry name" value="P-loop_NTPase"/>
</dbReference>
<protein>
    <submittedName>
        <fullName evidence="8">Uncharacterized protein</fullName>
    </submittedName>
</protein>
<dbReference type="GO" id="GO:0005834">
    <property type="term" value="C:heterotrimeric G-protein complex"/>
    <property type="evidence" value="ECO:0007669"/>
    <property type="project" value="TreeGrafter"/>
</dbReference>
<dbReference type="PANTHER" id="PTHR10218">
    <property type="entry name" value="GTP-BINDING PROTEIN ALPHA SUBUNIT"/>
    <property type="match status" value="1"/>
</dbReference>
<dbReference type="SMART" id="SM00275">
    <property type="entry name" value="G_alpha"/>
    <property type="match status" value="1"/>
</dbReference>
<dbReference type="GO" id="GO:0007188">
    <property type="term" value="P:adenylate cyclase-modulating G protein-coupled receptor signaling pathway"/>
    <property type="evidence" value="ECO:0007669"/>
    <property type="project" value="TreeGrafter"/>
</dbReference>
<dbReference type="GO" id="GO:0001664">
    <property type="term" value="F:G protein-coupled receptor binding"/>
    <property type="evidence" value="ECO:0007669"/>
    <property type="project" value="TreeGrafter"/>
</dbReference>
<comment type="subunit">
    <text evidence="1">G proteins are composed of 3 units; alpha, beta and gamma. The alpha chain contains the guanine nucleotide binding site.</text>
</comment>
<dbReference type="Proteomes" id="UP000308267">
    <property type="component" value="Unassembled WGS sequence"/>
</dbReference>
<dbReference type="InterPro" id="IPR001019">
    <property type="entry name" value="Gprotein_alpha_su"/>
</dbReference>
<dbReference type="PROSITE" id="PS51882">
    <property type="entry name" value="G_ALPHA"/>
    <property type="match status" value="1"/>
</dbReference>
<evidence type="ECO:0000313" key="8">
    <source>
        <dbReference type="EMBL" id="TGZ72873.1"/>
    </source>
</evidence>
<evidence type="ECO:0000256" key="2">
    <source>
        <dbReference type="ARBA" id="ARBA00022723"/>
    </source>
</evidence>
<dbReference type="GO" id="GO:0005525">
    <property type="term" value="F:GTP binding"/>
    <property type="evidence" value="ECO:0007669"/>
    <property type="project" value="UniProtKB-KW"/>
</dbReference>
<gene>
    <name evidence="8" type="ORF">CRM22_001824</name>
</gene>
<dbReference type="GO" id="GO:0046872">
    <property type="term" value="F:metal ion binding"/>
    <property type="evidence" value="ECO:0007669"/>
    <property type="project" value="UniProtKB-KW"/>
</dbReference>